<evidence type="ECO:0000256" key="2">
    <source>
        <dbReference type="ARBA" id="ARBA00022630"/>
    </source>
</evidence>
<sequence length="663" mass="72338">MATPTVTTAATGVPDELAALLADDEALVAAVGAAEMPALLPALAHLTGDLDLVDDALRPPLRLLPDRVEPQGGMAPEVVAAARERAVAALRRFRDAGMVPAPEPDTATLRRLMRFVAGDVGDEYLPLMAHELALPDDVGAPGWTVGDVAPGRTLDVVVIGAGMSGLVTAHRLTQAGVGVTVLERNDDVGGVWLENGYPGARLDTANFAYSFSFAQRPDWPHQFSARDDIHGYFRGVADDLELRRLVRFGHEVTAAVFDEATARWTVTARDRGGAEHALVADAVISATGQLNRPKLPDVPGRDTFAGPSFHTARWRHDVDLTGRRVAVVGTGASAYQVVPSIVDRVASLTVFQRTPPWMAPTPTYHEPIAEPARALARALPHYPRWLRFLQFWTSVDGRRPFMEVDPDWEHPVSVSPRNEALRQALVANLEARFGDRPDLLAKVVPDYPPGAKRMMRDNGVWAAALHREHVALVTEGITEITPTGIRTADGTEHEVDVIVYATGFHAEDFLAPITIRGRGGRDLHDWWDGDARAHLGVHVPGFPNLFCVFGPNTGLVINGSILLFSEIAVHHVLGLLRELLARDAAAVEVRPEAHDAYNTRVDAGSARMAWGVATVNSWYRNATGRVSQVWPFPLIDYWRMVREPDLAEYVFHPRRSAEQNSTA</sequence>
<dbReference type="PRINTS" id="PR00411">
    <property type="entry name" value="PNDRDTASEI"/>
</dbReference>
<dbReference type="Gene3D" id="3.50.50.60">
    <property type="entry name" value="FAD/NAD(P)-binding domain"/>
    <property type="match status" value="2"/>
</dbReference>
<comment type="caution">
    <text evidence="5">The sequence shown here is derived from an EMBL/GenBank/DDBJ whole genome shotgun (WGS) entry which is preliminary data.</text>
</comment>
<keyword evidence="3" id="KW-0274">FAD</keyword>
<evidence type="ECO:0000256" key="1">
    <source>
        <dbReference type="ARBA" id="ARBA00010139"/>
    </source>
</evidence>
<reference evidence="6" key="1">
    <citation type="journal article" date="2019" name="Int. J. Syst. Evol. Microbiol.">
        <title>The Global Catalogue of Microorganisms (GCM) 10K type strain sequencing project: providing services to taxonomists for standard genome sequencing and annotation.</title>
        <authorList>
            <consortium name="The Broad Institute Genomics Platform"/>
            <consortium name="The Broad Institute Genome Sequencing Center for Infectious Disease"/>
            <person name="Wu L."/>
            <person name="Ma J."/>
        </authorList>
    </citation>
    <scope>NUCLEOTIDE SEQUENCE [LARGE SCALE GENOMIC DNA]</scope>
    <source>
        <strain evidence="6">JCM 17979</strain>
    </source>
</reference>
<evidence type="ECO:0000313" key="5">
    <source>
        <dbReference type="EMBL" id="GAA4790201.1"/>
    </source>
</evidence>
<dbReference type="Proteomes" id="UP001500928">
    <property type="component" value="Unassembled WGS sequence"/>
</dbReference>
<dbReference type="InterPro" id="IPR036188">
    <property type="entry name" value="FAD/NAD-bd_sf"/>
</dbReference>
<dbReference type="InterPro" id="IPR020946">
    <property type="entry name" value="Flavin_mOase-like"/>
</dbReference>
<protein>
    <submittedName>
        <fullName evidence="5">NAD(P)/FAD-dependent oxidoreductase</fullName>
    </submittedName>
</protein>
<keyword evidence="4" id="KW-0560">Oxidoreductase</keyword>
<dbReference type="Pfam" id="PF00743">
    <property type="entry name" value="FMO-like"/>
    <property type="match status" value="1"/>
</dbReference>
<evidence type="ECO:0000256" key="4">
    <source>
        <dbReference type="ARBA" id="ARBA00023002"/>
    </source>
</evidence>
<dbReference type="InterPro" id="IPR051209">
    <property type="entry name" value="FAD-bind_Monooxygenase_sf"/>
</dbReference>
<organism evidence="5 6">
    <name type="scientific">Actinomycetospora chlora</name>
    <dbReference type="NCBI Taxonomy" id="663608"/>
    <lineage>
        <taxon>Bacteria</taxon>
        <taxon>Bacillati</taxon>
        <taxon>Actinomycetota</taxon>
        <taxon>Actinomycetes</taxon>
        <taxon>Pseudonocardiales</taxon>
        <taxon>Pseudonocardiaceae</taxon>
        <taxon>Actinomycetospora</taxon>
    </lineage>
</organism>
<dbReference type="PANTHER" id="PTHR42877">
    <property type="entry name" value="L-ORNITHINE N(5)-MONOOXYGENASE-RELATED"/>
    <property type="match status" value="1"/>
</dbReference>
<evidence type="ECO:0000313" key="6">
    <source>
        <dbReference type="Proteomes" id="UP001500928"/>
    </source>
</evidence>
<gene>
    <name evidence="5" type="ORF">GCM10023200_26350</name>
</gene>
<dbReference type="RefSeq" id="WP_345415031.1">
    <property type="nucleotide sequence ID" value="NZ_BAABHO010000018.1"/>
</dbReference>
<dbReference type="EMBL" id="BAABHO010000018">
    <property type="protein sequence ID" value="GAA4790201.1"/>
    <property type="molecule type" value="Genomic_DNA"/>
</dbReference>
<name>A0ABP9B4B5_9PSEU</name>
<dbReference type="PANTHER" id="PTHR42877:SF4">
    <property type="entry name" value="FAD_NAD(P)-BINDING DOMAIN-CONTAINING PROTEIN-RELATED"/>
    <property type="match status" value="1"/>
</dbReference>
<keyword evidence="6" id="KW-1185">Reference proteome</keyword>
<keyword evidence="2" id="KW-0285">Flavoprotein</keyword>
<evidence type="ECO:0000256" key="3">
    <source>
        <dbReference type="ARBA" id="ARBA00022827"/>
    </source>
</evidence>
<proteinExistence type="inferred from homology"/>
<accession>A0ABP9B4B5</accession>
<dbReference type="SUPFAM" id="SSF51905">
    <property type="entry name" value="FAD/NAD(P)-binding domain"/>
    <property type="match status" value="1"/>
</dbReference>
<comment type="similarity">
    <text evidence="1">Belongs to the FAD-binding monooxygenase family.</text>
</comment>